<dbReference type="HAMAP" id="MF_00519">
    <property type="entry name" value="Arabinose_Isome"/>
    <property type="match status" value="1"/>
</dbReference>
<dbReference type="SUPFAM" id="SSF53743">
    <property type="entry name" value="FucI/AraA N-terminal and middle domains"/>
    <property type="match status" value="1"/>
</dbReference>
<dbReference type="PIRSF" id="PIRSF001478">
    <property type="entry name" value="L-ara_isomerase"/>
    <property type="match status" value="1"/>
</dbReference>
<feature type="binding site" evidence="6">
    <location>
        <position position="328"/>
    </location>
    <ligand>
        <name>Mn(2+)</name>
        <dbReference type="ChEBI" id="CHEBI:29035"/>
    </ligand>
</feature>
<dbReference type="InterPro" id="IPR055390">
    <property type="entry name" value="AraA_central"/>
</dbReference>
<dbReference type="GO" id="GO:0008733">
    <property type="term" value="F:L-arabinose isomerase activity"/>
    <property type="evidence" value="ECO:0007669"/>
    <property type="project" value="UniProtKB-UniRule"/>
</dbReference>
<dbReference type="OrthoDB" id="9765600at2"/>
<feature type="binding site" evidence="6">
    <location>
        <position position="444"/>
    </location>
    <ligand>
        <name>Mn(2+)</name>
        <dbReference type="ChEBI" id="CHEBI:29035"/>
    </ligand>
</feature>
<comment type="function">
    <text evidence="6">Catalyzes the conversion of L-arabinose to L-ribulose.</text>
</comment>
<dbReference type="GO" id="GO:0019569">
    <property type="term" value="P:L-arabinose catabolic process to D-xylulose 5-phosphate"/>
    <property type="evidence" value="ECO:0007669"/>
    <property type="project" value="UniProtKB-UniRule"/>
</dbReference>
<evidence type="ECO:0000313" key="10">
    <source>
        <dbReference type="EMBL" id="KKI52425.1"/>
    </source>
</evidence>
<protein>
    <recommendedName>
        <fullName evidence="6">L-arabinose isomerase</fullName>
        <ecNumber evidence="6">5.3.1.4</ecNumber>
    </recommendedName>
</protein>
<evidence type="ECO:0000256" key="4">
    <source>
        <dbReference type="ARBA" id="ARBA00023235"/>
    </source>
</evidence>
<dbReference type="RefSeq" id="WP_046441840.1">
    <property type="nucleotide sequence ID" value="NZ_JAXDTA010000061.1"/>
</dbReference>
<comment type="caution">
    <text evidence="10">The sequence shown here is derived from an EMBL/GenBank/DDBJ whole genome shotgun (WGS) entry which is preliminary data.</text>
</comment>
<dbReference type="AlphaFoldDB" id="A0A0M2NQE0"/>
<keyword evidence="4 6" id="KW-0413">Isomerase</keyword>
<sequence>MNHDTKQYEFWFIAGTQPLYGPEVIDAVNDHAKIMAKGINDSKEIPCTVVYKPAVHDSQSIEQTIMAANADEKCVGIITWMHTFSPSRRWINGLNKLEKPMLHLNTQFNRDIPWNEIDMDFMNLNQSAHGDREFGFIGARLRLPRKVISGYWQDPKTLGRIGHWMRSAIGVFESKRLKVCCFGSNMREVAVTCGDRVEAEIKLGWSINTYGVGDLIAKANKVTEEQIDKKMEEYKERYTIATDNIDAIRYQAREEIAIREFLAEIGCDVYTDTFEDLQELRQLPGLSTQNLMSDGYGFAGEGDWKTAALARIMKLMAAGVPGGTAFMEDYTYHMEPGNEAILGAHMLEVDPDIACDKPKIEVHPLGIGDREDPARLSFSASSGPVILVTLIDMGDRFRMIINDADACQPYHDMPNLPVAQVMWRPLPDLSTSAEAWILAGGAHHTVLSYQLDAEHMKDFCNMLGIECIHIGKDTTIDALEKELTWNDIVWKLK</sequence>
<feature type="binding site" evidence="6">
    <location>
        <position position="301"/>
    </location>
    <ligand>
        <name>Mn(2+)</name>
        <dbReference type="ChEBI" id="CHEBI:29035"/>
    </ligand>
</feature>
<dbReference type="Pfam" id="PF24856">
    <property type="entry name" value="AraA_central"/>
    <property type="match status" value="1"/>
</dbReference>
<dbReference type="InterPro" id="IPR055389">
    <property type="entry name" value="AraA_N"/>
</dbReference>
<evidence type="ECO:0000256" key="2">
    <source>
        <dbReference type="ARBA" id="ARBA00022935"/>
    </source>
</evidence>
<evidence type="ECO:0000256" key="3">
    <source>
        <dbReference type="ARBA" id="ARBA00023211"/>
    </source>
</evidence>
<feature type="domain" description="L-arabinose isomerase C-terminal" evidence="8">
    <location>
        <begin position="323"/>
        <end position="466"/>
    </location>
</feature>
<dbReference type="InterPro" id="IPR004216">
    <property type="entry name" value="Fuc/Ara_isomerase_C"/>
</dbReference>
<dbReference type="Gene3D" id="3.40.50.10940">
    <property type="match status" value="1"/>
</dbReference>
<evidence type="ECO:0000259" key="7">
    <source>
        <dbReference type="Pfam" id="PF02610"/>
    </source>
</evidence>
<feature type="domain" description="L-arabinose isomerase N-terminal" evidence="7">
    <location>
        <begin position="8"/>
        <end position="174"/>
    </location>
</feature>
<evidence type="ECO:0000259" key="9">
    <source>
        <dbReference type="Pfam" id="PF24856"/>
    </source>
</evidence>
<dbReference type="PATRIC" id="fig|270498.16.peg.2254"/>
<keyword evidence="11" id="KW-1185">Reference proteome</keyword>
<dbReference type="InterPro" id="IPR038583">
    <property type="entry name" value="AraA_N_sf"/>
</dbReference>
<dbReference type="EMBL" id="LAYJ01000013">
    <property type="protein sequence ID" value="KKI52425.1"/>
    <property type="molecule type" value="Genomic_DNA"/>
</dbReference>
<keyword evidence="5 6" id="KW-0119">Carbohydrate metabolism</keyword>
<keyword evidence="1 6" id="KW-0479">Metal-binding</keyword>
<reference evidence="10 11" key="1">
    <citation type="submission" date="2015-04" db="EMBL/GenBank/DDBJ databases">
        <title>Draft genome sequence of bacteremic isolate Catabacter hongkongensis type strain HKU16T.</title>
        <authorList>
            <person name="Lau S.K."/>
            <person name="Teng J.L."/>
            <person name="Huang Y."/>
            <person name="Curreem S.O."/>
            <person name="Tsui S.K."/>
            <person name="Woo P.C."/>
        </authorList>
    </citation>
    <scope>NUCLEOTIDE SEQUENCE [LARGE SCALE GENOMIC DNA]</scope>
    <source>
        <strain evidence="10 11">HKU16</strain>
    </source>
</reference>
<organism evidence="10 11">
    <name type="scientific">Christensenella hongkongensis</name>
    <dbReference type="NCBI Taxonomy" id="270498"/>
    <lineage>
        <taxon>Bacteria</taxon>
        <taxon>Bacillati</taxon>
        <taxon>Bacillota</taxon>
        <taxon>Clostridia</taxon>
        <taxon>Christensenellales</taxon>
        <taxon>Christensenellaceae</taxon>
        <taxon>Christensenella</taxon>
    </lineage>
</organism>
<dbReference type="Proteomes" id="UP000034076">
    <property type="component" value="Unassembled WGS sequence"/>
</dbReference>
<comment type="catalytic activity">
    <reaction evidence="6">
        <text>beta-L-arabinopyranose = L-ribulose</text>
        <dbReference type="Rhea" id="RHEA:14821"/>
        <dbReference type="ChEBI" id="CHEBI:16880"/>
        <dbReference type="ChEBI" id="CHEBI:40886"/>
        <dbReference type="EC" id="5.3.1.4"/>
    </reaction>
</comment>
<dbReference type="GO" id="GO:0030145">
    <property type="term" value="F:manganese ion binding"/>
    <property type="evidence" value="ECO:0007669"/>
    <property type="project" value="UniProtKB-UniRule"/>
</dbReference>
<dbReference type="SUPFAM" id="SSF50443">
    <property type="entry name" value="FucI/AraA C-terminal domain-like"/>
    <property type="match status" value="1"/>
</dbReference>
<dbReference type="EC" id="5.3.1.4" evidence="6"/>
<dbReference type="InterPro" id="IPR003762">
    <property type="entry name" value="Lara_isomerase"/>
</dbReference>
<evidence type="ECO:0000256" key="6">
    <source>
        <dbReference type="HAMAP-Rule" id="MF_00519"/>
    </source>
</evidence>
<keyword evidence="2 6" id="KW-0054">Arabinose catabolism</keyword>
<feature type="domain" description="L-arabinose isomerase central" evidence="9">
    <location>
        <begin position="178"/>
        <end position="319"/>
    </location>
</feature>
<evidence type="ECO:0000256" key="1">
    <source>
        <dbReference type="ARBA" id="ARBA00022723"/>
    </source>
</evidence>
<dbReference type="PANTHER" id="PTHR38464">
    <property type="entry name" value="L-ARABINOSE ISOMERASE"/>
    <property type="match status" value="1"/>
</dbReference>
<dbReference type="InterPro" id="IPR024664">
    <property type="entry name" value="Ara_Isoase_C"/>
</dbReference>
<dbReference type="NCBIfam" id="NF002795">
    <property type="entry name" value="PRK02929.1"/>
    <property type="match status" value="1"/>
</dbReference>
<comment type="pathway">
    <text evidence="6">Carbohydrate degradation; L-arabinose degradation via L-ribulose; D-xylulose 5-phosphate from L-arabinose (bacterial route): step 1/3.</text>
</comment>
<dbReference type="GO" id="GO:0005829">
    <property type="term" value="C:cytosol"/>
    <property type="evidence" value="ECO:0007669"/>
    <property type="project" value="TreeGrafter"/>
</dbReference>
<evidence type="ECO:0000256" key="5">
    <source>
        <dbReference type="ARBA" id="ARBA00023277"/>
    </source>
</evidence>
<accession>A0A0M2NQE0</accession>
<gene>
    <name evidence="6" type="primary">araA</name>
    <name evidence="10" type="ORF">CHK_0042</name>
</gene>
<name>A0A0M2NQE0_9FIRM</name>
<proteinExistence type="inferred from homology"/>
<evidence type="ECO:0000259" key="8">
    <source>
        <dbReference type="Pfam" id="PF11762"/>
    </source>
</evidence>
<dbReference type="Pfam" id="PF11762">
    <property type="entry name" value="Arabinose_Iso_C"/>
    <property type="match status" value="1"/>
</dbReference>
<comment type="cofactor">
    <cofactor evidence="6">
        <name>Mn(2+)</name>
        <dbReference type="ChEBI" id="CHEBI:29035"/>
    </cofactor>
    <text evidence="6">Binds 1 Mn(2+) ion per subunit.</text>
</comment>
<dbReference type="UniPathway" id="UPA00145">
    <property type="reaction ID" value="UER00565"/>
</dbReference>
<evidence type="ECO:0000313" key="11">
    <source>
        <dbReference type="Proteomes" id="UP000034076"/>
    </source>
</evidence>
<comment type="similarity">
    <text evidence="6">Belongs to the arabinose isomerase family.</text>
</comment>
<keyword evidence="3 6" id="KW-0464">Manganese</keyword>
<dbReference type="Pfam" id="PF02610">
    <property type="entry name" value="AraA_N"/>
    <property type="match status" value="1"/>
</dbReference>
<dbReference type="InterPro" id="IPR009015">
    <property type="entry name" value="Fucose_isomerase_N/cen_sf"/>
</dbReference>
<dbReference type="STRING" id="270498.CHK_0042"/>
<dbReference type="PANTHER" id="PTHR38464:SF1">
    <property type="entry name" value="L-ARABINOSE ISOMERASE"/>
    <property type="match status" value="1"/>
</dbReference>
<feature type="binding site" evidence="6">
    <location>
        <position position="345"/>
    </location>
    <ligand>
        <name>Mn(2+)</name>
        <dbReference type="ChEBI" id="CHEBI:29035"/>
    </ligand>
</feature>